<dbReference type="InterPro" id="IPR029058">
    <property type="entry name" value="AB_hydrolase_fold"/>
</dbReference>
<evidence type="ECO:0000313" key="3">
    <source>
        <dbReference type="EMBL" id="QBF74013.1"/>
    </source>
</evidence>
<evidence type="ECO:0000256" key="1">
    <source>
        <dbReference type="ARBA" id="ARBA00022801"/>
    </source>
</evidence>
<dbReference type="PANTHER" id="PTHR43798">
    <property type="entry name" value="MONOACYLGLYCEROL LIPASE"/>
    <property type="match status" value="1"/>
</dbReference>
<dbReference type="SUPFAM" id="SSF53474">
    <property type="entry name" value="alpha/beta-Hydrolases"/>
    <property type="match status" value="1"/>
</dbReference>
<dbReference type="AlphaFoldDB" id="A0A494WPG4"/>
<dbReference type="EC" id="3.5.1.29" evidence="3"/>
<dbReference type="Proteomes" id="UP000289664">
    <property type="component" value="Chromosome"/>
</dbReference>
<proteinExistence type="predicted"/>
<dbReference type="GeneID" id="62695633"/>
<dbReference type="Gene3D" id="3.40.50.1820">
    <property type="entry name" value="alpha/beta hydrolase"/>
    <property type="match status" value="1"/>
</dbReference>
<evidence type="ECO:0000313" key="4">
    <source>
        <dbReference type="Proteomes" id="UP000289664"/>
    </source>
</evidence>
<dbReference type="KEGG" id="csci:HDCHBGLK_01409"/>
<dbReference type="Pfam" id="PF12697">
    <property type="entry name" value="Abhydrolase_6"/>
    <property type="match status" value="1"/>
</dbReference>
<feature type="domain" description="AB hydrolase-1" evidence="2">
    <location>
        <begin position="22"/>
        <end position="242"/>
    </location>
</feature>
<organism evidence="3 4">
    <name type="scientific">Clostridium scindens (strain ATCC 35704 / DSM 5676 / VPI 13733 / 19)</name>
    <dbReference type="NCBI Taxonomy" id="411468"/>
    <lineage>
        <taxon>Bacteria</taxon>
        <taxon>Bacillati</taxon>
        <taxon>Bacillota</taxon>
        <taxon>Clostridia</taxon>
        <taxon>Lachnospirales</taxon>
        <taxon>Lachnospiraceae</taxon>
    </lineage>
</organism>
<dbReference type="OrthoDB" id="9776303at2"/>
<sequence>MSYFYYQSKRIYYTESGNGAPVLFLHGNTASSKMFELLLPLYEERFHVILIDFLGHGRSERLERFPADLWMEEARQTTALLEYLKLGKISLVGTSGGAWAAINAALERPDLVGKVVADSFDGRTLADDFARNLVLERASAKQDEMGVGFYEWCQGDDWERVVDMDTEAMIQCAEKKLPLFIKPLNGLKVSLLLMGSEEDEMCRKDFLEEYDAIAKETGAQIQIFPTGNHPALLSNAERAAEAIGRFLK</sequence>
<dbReference type="EMBL" id="CP036170">
    <property type="protein sequence ID" value="QBF74013.1"/>
    <property type="molecule type" value="Genomic_DNA"/>
</dbReference>
<reference evidence="3 4" key="1">
    <citation type="journal article" date="2019" name="Appl. Environ. Microbiol.">
        <title>Clostridium scindens ATCC 35704: integration of nutritional requirements, the complete genome sequence, and global transcriptional responses to bile acids.</title>
        <authorList>
            <person name="Devendran S."/>
            <person name="Shrestha R."/>
            <person name="Alves J.M.P."/>
            <person name="Wolf P.G."/>
            <person name="Ly L."/>
            <person name="Hernandez A.G."/>
            <person name="Mendez-Garcia C."/>
            <person name="Inboden A."/>
            <person name="Wiley J."/>
            <person name="Paul O."/>
            <person name="Allen A."/>
            <person name="Springer E."/>
            <person name="Wright C.L."/>
            <person name="Fields C.J."/>
            <person name="Daniel S.L."/>
            <person name="Ridlon J.M."/>
        </authorList>
    </citation>
    <scope>NUCLEOTIDE SEQUENCE [LARGE SCALE GENOMIC DNA]</scope>
    <source>
        <strain evidence="3 4">ATCC 35704</strain>
    </source>
</reference>
<dbReference type="InterPro" id="IPR050266">
    <property type="entry name" value="AB_hydrolase_sf"/>
</dbReference>
<keyword evidence="4" id="KW-1185">Reference proteome</keyword>
<dbReference type="GO" id="GO:0047411">
    <property type="term" value="F:2-(acetamidomethylene)succinate hydrolase activity"/>
    <property type="evidence" value="ECO:0007669"/>
    <property type="project" value="UniProtKB-EC"/>
</dbReference>
<dbReference type="RefSeq" id="WP_039909888.1">
    <property type="nucleotide sequence ID" value="NZ_CP036170.1"/>
</dbReference>
<evidence type="ECO:0000259" key="2">
    <source>
        <dbReference type="Pfam" id="PF12697"/>
    </source>
</evidence>
<name>A0A494WPG4_CLOS5</name>
<protein>
    <submittedName>
        <fullName evidence="3">2-(Acetamidomethylene)succinate hydrolase</fullName>
        <ecNumber evidence="3">3.5.1.29</ecNumber>
    </submittedName>
</protein>
<dbReference type="GO" id="GO:0016020">
    <property type="term" value="C:membrane"/>
    <property type="evidence" value="ECO:0007669"/>
    <property type="project" value="TreeGrafter"/>
</dbReference>
<gene>
    <name evidence="3" type="ORF">HDCHBGLK_01409</name>
</gene>
<dbReference type="InterPro" id="IPR000073">
    <property type="entry name" value="AB_hydrolase_1"/>
</dbReference>
<accession>A0A494WPG4</accession>
<dbReference type="PANTHER" id="PTHR43798:SF31">
    <property type="entry name" value="AB HYDROLASE SUPERFAMILY PROTEIN YCLE"/>
    <property type="match status" value="1"/>
</dbReference>
<keyword evidence="1 3" id="KW-0378">Hydrolase</keyword>